<feature type="domain" description="Transcription regulator PadR N-terminal" evidence="1">
    <location>
        <begin position="12"/>
        <end position="80"/>
    </location>
</feature>
<dbReference type="SUPFAM" id="SSF46785">
    <property type="entry name" value="Winged helix' DNA-binding domain"/>
    <property type="match status" value="1"/>
</dbReference>
<dbReference type="PANTHER" id="PTHR43252:SF2">
    <property type="entry name" value="TRANSCRIPTION REGULATOR, PADR-LIKE FAMILY"/>
    <property type="match status" value="1"/>
</dbReference>
<accession>A0ABS5T2G2</accession>
<protein>
    <submittedName>
        <fullName evidence="2">Helix-turn-helix transcriptional regulator</fullName>
    </submittedName>
</protein>
<evidence type="ECO:0000313" key="2">
    <source>
        <dbReference type="EMBL" id="MBT0725700.1"/>
    </source>
</evidence>
<gene>
    <name evidence="2" type="ORF">HH682_15035</name>
</gene>
<dbReference type="EMBL" id="JABBFR010000038">
    <property type="protein sequence ID" value="MBT0725700.1"/>
    <property type="molecule type" value="Genomic_DNA"/>
</dbReference>
<name>A0ABS5T2G2_9GAMM</name>
<evidence type="ECO:0000313" key="3">
    <source>
        <dbReference type="Proteomes" id="UP000790096"/>
    </source>
</evidence>
<dbReference type="InterPro" id="IPR036388">
    <property type="entry name" value="WH-like_DNA-bd_sf"/>
</dbReference>
<dbReference type="Gene3D" id="1.10.10.10">
    <property type="entry name" value="Winged helix-like DNA-binding domain superfamily/Winged helix DNA-binding domain"/>
    <property type="match status" value="1"/>
</dbReference>
<sequence>MTIYRGDVFKILLILLGRKQMHGYQLIEEISLHTDGSWKPSAGAIYPALNKLKDKKFITLKIDEDNRKIASITESGRLYLLMNDLDINFLNDKFMDTYRTRIKDHLSKIREFSKCIYKESSSDKKEQLEAILCNTAKLIEDLYYDGK</sequence>
<dbReference type="RefSeq" id="WP_214238305.1">
    <property type="nucleotide sequence ID" value="NZ_JABBFR010000038.1"/>
</dbReference>
<dbReference type="Pfam" id="PF03551">
    <property type="entry name" value="PadR"/>
    <property type="match status" value="1"/>
</dbReference>
<dbReference type="InterPro" id="IPR036390">
    <property type="entry name" value="WH_DNA-bd_sf"/>
</dbReference>
<proteinExistence type="predicted"/>
<dbReference type="InterPro" id="IPR005149">
    <property type="entry name" value="Tscrpt_reg_PadR_N"/>
</dbReference>
<dbReference type="Proteomes" id="UP000790096">
    <property type="component" value="Unassembled WGS sequence"/>
</dbReference>
<keyword evidence="3" id="KW-1185">Reference proteome</keyword>
<evidence type="ECO:0000259" key="1">
    <source>
        <dbReference type="Pfam" id="PF03551"/>
    </source>
</evidence>
<dbReference type="PANTHER" id="PTHR43252">
    <property type="entry name" value="TRANSCRIPTIONAL REGULATOR YQJI"/>
    <property type="match status" value="1"/>
</dbReference>
<reference evidence="2 3" key="1">
    <citation type="submission" date="2020-04" db="EMBL/GenBank/DDBJ databases">
        <title>Genome sequencing of Rosenbergiella species.</title>
        <authorList>
            <person name="Alvarez-Perez S."/>
            <person name="Lievens B."/>
        </authorList>
    </citation>
    <scope>NUCLEOTIDE SEQUENCE [LARGE SCALE GENOMIC DNA]</scope>
    <source>
        <strain evidence="2 3">S61</strain>
    </source>
</reference>
<organism evidence="2 3">
    <name type="scientific">Rosenbergiella gaditana</name>
    <dbReference type="NCBI Taxonomy" id="2726987"/>
    <lineage>
        <taxon>Bacteria</taxon>
        <taxon>Pseudomonadati</taxon>
        <taxon>Pseudomonadota</taxon>
        <taxon>Gammaproteobacteria</taxon>
        <taxon>Enterobacterales</taxon>
        <taxon>Erwiniaceae</taxon>
        <taxon>Rosenbergiella</taxon>
    </lineage>
</organism>
<comment type="caution">
    <text evidence="2">The sequence shown here is derived from an EMBL/GenBank/DDBJ whole genome shotgun (WGS) entry which is preliminary data.</text>
</comment>